<protein>
    <recommendedName>
        <fullName evidence="2">Nucleoside transporter/FeoB GTPase Gate domain-containing protein</fullName>
    </recommendedName>
</protein>
<comment type="caution">
    <text evidence="3">The sequence shown here is derived from an EMBL/GenBank/DDBJ whole genome shotgun (WGS) entry which is preliminary data.</text>
</comment>
<dbReference type="EMBL" id="VGIR01000001">
    <property type="protein sequence ID" value="MBM3330283.1"/>
    <property type="molecule type" value="Genomic_DNA"/>
</dbReference>
<feature type="domain" description="Nucleoside transporter/FeoB GTPase Gate" evidence="2">
    <location>
        <begin position="27"/>
        <end position="111"/>
    </location>
</feature>
<evidence type="ECO:0000259" key="2">
    <source>
        <dbReference type="Pfam" id="PF07670"/>
    </source>
</evidence>
<gene>
    <name evidence="3" type="ORF">FJY68_00345</name>
</gene>
<dbReference type="Pfam" id="PF07670">
    <property type="entry name" value="Gate"/>
    <property type="match status" value="1"/>
</dbReference>
<organism evidence="3 4">
    <name type="scientific">candidate division WOR-3 bacterium</name>
    <dbReference type="NCBI Taxonomy" id="2052148"/>
    <lineage>
        <taxon>Bacteria</taxon>
        <taxon>Bacteria division WOR-3</taxon>
    </lineage>
</organism>
<feature type="transmembrane region" description="Helical" evidence="1">
    <location>
        <begin position="291"/>
        <end position="310"/>
    </location>
</feature>
<accession>A0A938BSU1</accession>
<evidence type="ECO:0000256" key="1">
    <source>
        <dbReference type="SAM" id="Phobius"/>
    </source>
</evidence>
<feature type="transmembrane region" description="Helical" evidence="1">
    <location>
        <begin position="264"/>
        <end position="285"/>
    </location>
</feature>
<feature type="transmembrane region" description="Helical" evidence="1">
    <location>
        <begin position="127"/>
        <end position="149"/>
    </location>
</feature>
<dbReference type="Proteomes" id="UP000779900">
    <property type="component" value="Unassembled WGS sequence"/>
</dbReference>
<dbReference type="AlphaFoldDB" id="A0A938BSU1"/>
<feature type="transmembrane region" description="Helical" evidence="1">
    <location>
        <begin position="100"/>
        <end position="120"/>
    </location>
</feature>
<keyword evidence="1" id="KW-0812">Transmembrane</keyword>
<feature type="transmembrane region" description="Helical" evidence="1">
    <location>
        <begin position="20"/>
        <end position="41"/>
    </location>
</feature>
<reference evidence="3" key="1">
    <citation type="submission" date="2019-03" db="EMBL/GenBank/DDBJ databases">
        <title>Lake Tanganyika Metagenome-Assembled Genomes (MAGs).</title>
        <authorList>
            <person name="Tran P."/>
        </authorList>
    </citation>
    <scope>NUCLEOTIDE SEQUENCE</scope>
    <source>
        <strain evidence="3">K_DeepCast_150m_m2_040</strain>
    </source>
</reference>
<keyword evidence="1" id="KW-1133">Transmembrane helix</keyword>
<keyword evidence="1" id="KW-0472">Membrane</keyword>
<feature type="transmembrane region" description="Helical" evidence="1">
    <location>
        <begin position="70"/>
        <end position="94"/>
    </location>
</feature>
<feature type="transmembrane region" description="Helical" evidence="1">
    <location>
        <begin position="187"/>
        <end position="205"/>
    </location>
</feature>
<proteinExistence type="predicted"/>
<name>A0A938BSU1_UNCW3</name>
<sequence length="330" mass="35564">MSSSMPATPTSFGRTTALGAWHGIRAFLKLMLIVAPVYTLVTVLKYTPAIRVFAEFMAPLMKHFGLPGEAALALIIGNVVNLYAGLGAVTALMITTDQLTVLSLMLLLSHSQILETAVFFQIRAKWWLLWLIRLMMSAIAGAGLSRLIVKTGPAGTADVARLAEMAQKGYVGIAPALADWARGLADTGIKMLLVLVGIFILLEWGKRYGILKKTLRVVGSVTRFIGLKPESGMPWLAGNVFGIVFGAGVVIETAREGRLDSKQVTLVATFLALCHGLFEDTAIFLVMGANMFWILVPRIVLAIVVTWVLSKVLKDGGTTKLPEPKAEGQT</sequence>
<evidence type="ECO:0000313" key="3">
    <source>
        <dbReference type="EMBL" id="MBM3330283.1"/>
    </source>
</evidence>
<dbReference type="InterPro" id="IPR011642">
    <property type="entry name" value="Gate_dom"/>
</dbReference>
<evidence type="ECO:0000313" key="4">
    <source>
        <dbReference type="Proteomes" id="UP000779900"/>
    </source>
</evidence>